<evidence type="ECO:0000313" key="3">
    <source>
        <dbReference type="Proteomes" id="UP001066276"/>
    </source>
</evidence>
<reference evidence="2" key="1">
    <citation type="journal article" date="2022" name="bioRxiv">
        <title>Sequencing and chromosome-scale assembly of the giantPleurodeles waltlgenome.</title>
        <authorList>
            <person name="Brown T."/>
            <person name="Elewa A."/>
            <person name="Iarovenko S."/>
            <person name="Subramanian E."/>
            <person name="Araus A.J."/>
            <person name="Petzold A."/>
            <person name="Susuki M."/>
            <person name="Suzuki K.-i.T."/>
            <person name="Hayashi T."/>
            <person name="Toyoda A."/>
            <person name="Oliveira C."/>
            <person name="Osipova E."/>
            <person name="Leigh N.D."/>
            <person name="Simon A."/>
            <person name="Yun M.H."/>
        </authorList>
    </citation>
    <scope>NUCLEOTIDE SEQUENCE</scope>
    <source>
        <strain evidence="2">20211129_DDA</strain>
        <tissue evidence="2">Liver</tissue>
    </source>
</reference>
<feature type="compositionally biased region" description="Polar residues" evidence="1">
    <location>
        <begin position="91"/>
        <end position="111"/>
    </location>
</feature>
<keyword evidence="3" id="KW-1185">Reference proteome</keyword>
<dbReference type="AlphaFoldDB" id="A0AAV7N1F9"/>
<accession>A0AAV7N1F9</accession>
<name>A0AAV7N1F9_PLEWA</name>
<sequence length="111" mass="12374">MEAGLAVRAPLVPCERRLRRDLVGDTSVIAATIPGFCLLGGAKTVSIAVTLKWNSLPCDLRRELNRLKLRCRSCRHGGRHVGVEEKRMEDQSVQDSQHEGCNQQDASSEYR</sequence>
<proteinExistence type="predicted"/>
<gene>
    <name evidence="2" type="ORF">NDU88_006484</name>
</gene>
<evidence type="ECO:0000256" key="1">
    <source>
        <dbReference type="SAM" id="MobiDB-lite"/>
    </source>
</evidence>
<dbReference type="EMBL" id="JANPWB010000013">
    <property type="protein sequence ID" value="KAJ1109119.1"/>
    <property type="molecule type" value="Genomic_DNA"/>
</dbReference>
<comment type="caution">
    <text evidence="2">The sequence shown here is derived from an EMBL/GenBank/DDBJ whole genome shotgun (WGS) entry which is preliminary data.</text>
</comment>
<evidence type="ECO:0000313" key="2">
    <source>
        <dbReference type="EMBL" id="KAJ1109119.1"/>
    </source>
</evidence>
<dbReference type="Proteomes" id="UP001066276">
    <property type="component" value="Chromosome 9"/>
</dbReference>
<organism evidence="2 3">
    <name type="scientific">Pleurodeles waltl</name>
    <name type="common">Iberian ribbed newt</name>
    <dbReference type="NCBI Taxonomy" id="8319"/>
    <lineage>
        <taxon>Eukaryota</taxon>
        <taxon>Metazoa</taxon>
        <taxon>Chordata</taxon>
        <taxon>Craniata</taxon>
        <taxon>Vertebrata</taxon>
        <taxon>Euteleostomi</taxon>
        <taxon>Amphibia</taxon>
        <taxon>Batrachia</taxon>
        <taxon>Caudata</taxon>
        <taxon>Salamandroidea</taxon>
        <taxon>Salamandridae</taxon>
        <taxon>Pleurodelinae</taxon>
        <taxon>Pleurodeles</taxon>
    </lineage>
</organism>
<protein>
    <submittedName>
        <fullName evidence="2">Uncharacterized protein</fullName>
    </submittedName>
</protein>
<feature type="region of interest" description="Disordered" evidence="1">
    <location>
        <begin position="82"/>
        <end position="111"/>
    </location>
</feature>